<reference evidence="1 2" key="1">
    <citation type="journal article" date="2007" name="Nature">
        <title>Evolution of genes and genomes on the Drosophila phylogeny.</title>
        <authorList>
            <consortium name="Drosophila 12 Genomes Consortium"/>
            <person name="Clark A.G."/>
            <person name="Eisen M.B."/>
            <person name="Smith D.R."/>
            <person name="Bergman C.M."/>
            <person name="Oliver B."/>
            <person name="Markow T.A."/>
            <person name="Kaufman T.C."/>
            <person name="Kellis M."/>
            <person name="Gelbart W."/>
            <person name="Iyer V.N."/>
            <person name="Pollard D.A."/>
            <person name="Sackton T.B."/>
            <person name="Larracuente A.M."/>
            <person name="Singh N.D."/>
            <person name="Abad J.P."/>
            <person name="Abt D.N."/>
            <person name="Adryan B."/>
            <person name="Aguade M."/>
            <person name="Akashi H."/>
            <person name="Anderson W.W."/>
            <person name="Aquadro C.F."/>
            <person name="Ardell D.H."/>
            <person name="Arguello R."/>
            <person name="Artieri C.G."/>
            <person name="Barbash D.A."/>
            <person name="Barker D."/>
            <person name="Barsanti P."/>
            <person name="Batterham P."/>
            <person name="Batzoglou S."/>
            <person name="Begun D."/>
            <person name="Bhutkar A."/>
            <person name="Blanco E."/>
            <person name="Bosak S.A."/>
            <person name="Bradley R.K."/>
            <person name="Brand A.D."/>
            <person name="Brent M.R."/>
            <person name="Brooks A.N."/>
            <person name="Brown R.H."/>
            <person name="Butlin R.K."/>
            <person name="Caggese C."/>
            <person name="Calvi B.R."/>
            <person name="Bernardo de Carvalho A."/>
            <person name="Caspi A."/>
            <person name="Castrezana S."/>
            <person name="Celniker S.E."/>
            <person name="Chang J.L."/>
            <person name="Chapple C."/>
            <person name="Chatterji S."/>
            <person name="Chinwalla A."/>
            <person name="Civetta A."/>
            <person name="Clifton S.W."/>
            <person name="Comeron J.M."/>
            <person name="Costello J.C."/>
            <person name="Coyne J.A."/>
            <person name="Daub J."/>
            <person name="David R.G."/>
            <person name="Delcher A.L."/>
            <person name="Delehaunty K."/>
            <person name="Do C.B."/>
            <person name="Ebling H."/>
            <person name="Edwards K."/>
            <person name="Eickbush T."/>
            <person name="Evans J.D."/>
            <person name="Filipski A."/>
            <person name="Findeiss S."/>
            <person name="Freyhult E."/>
            <person name="Fulton L."/>
            <person name="Fulton R."/>
            <person name="Garcia A.C."/>
            <person name="Gardiner A."/>
            <person name="Garfield D.A."/>
            <person name="Garvin B.E."/>
            <person name="Gibson G."/>
            <person name="Gilbert D."/>
            <person name="Gnerre S."/>
            <person name="Godfrey J."/>
            <person name="Good R."/>
            <person name="Gotea V."/>
            <person name="Gravely B."/>
            <person name="Greenberg A.J."/>
            <person name="Griffiths-Jones S."/>
            <person name="Gross S."/>
            <person name="Guigo R."/>
            <person name="Gustafson E.A."/>
            <person name="Haerty W."/>
            <person name="Hahn M.W."/>
            <person name="Halligan D.L."/>
            <person name="Halpern A.L."/>
            <person name="Halter G.M."/>
            <person name="Han M.V."/>
            <person name="Heger A."/>
            <person name="Hillier L."/>
            <person name="Hinrichs A.S."/>
            <person name="Holmes I."/>
            <person name="Hoskins R.A."/>
            <person name="Hubisz M.J."/>
            <person name="Hultmark D."/>
            <person name="Huntley M.A."/>
            <person name="Jaffe D.B."/>
            <person name="Jagadeeshan S."/>
            <person name="Jeck W.R."/>
            <person name="Johnson J."/>
            <person name="Jones C.D."/>
            <person name="Jordan W.C."/>
            <person name="Karpen G.H."/>
            <person name="Kataoka E."/>
            <person name="Keightley P.D."/>
            <person name="Kheradpour P."/>
            <person name="Kirkness E.F."/>
            <person name="Koerich L.B."/>
            <person name="Kristiansen K."/>
            <person name="Kudrna D."/>
            <person name="Kulathinal R.J."/>
            <person name="Kumar S."/>
            <person name="Kwok R."/>
            <person name="Lander E."/>
            <person name="Langley C.H."/>
            <person name="Lapoint R."/>
            <person name="Lazzaro B.P."/>
            <person name="Lee S.J."/>
            <person name="Levesque L."/>
            <person name="Li R."/>
            <person name="Lin C.F."/>
            <person name="Lin M.F."/>
            <person name="Lindblad-Toh K."/>
            <person name="Llopart A."/>
            <person name="Long M."/>
            <person name="Low L."/>
            <person name="Lozovsky E."/>
            <person name="Lu J."/>
            <person name="Luo M."/>
            <person name="Machado C.A."/>
            <person name="Makalowski W."/>
            <person name="Marzo M."/>
            <person name="Matsuda M."/>
            <person name="Matzkin L."/>
            <person name="McAllister B."/>
            <person name="McBride C.S."/>
            <person name="McKernan B."/>
            <person name="McKernan K."/>
            <person name="Mendez-Lago M."/>
            <person name="Minx P."/>
            <person name="Mollenhauer M.U."/>
            <person name="Montooth K."/>
            <person name="Mount S.M."/>
            <person name="Mu X."/>
            <person name="Myers E."/>
            <person name="Negre B."/>
            <person name="Newfeld S."/>
            <person name="Nielsen R."/>
            <person name="Noor M.A."/>
            <person name="O'Grady P."/>
            <person name="Pachter L."/>
            <person name="Papaceit M."/>
            <person name="Parisi M.J."/>
            <person name="Parisi M."/>
            <person name="Parts L."/>
            <person name="Pedersen J.S."/>
            <person name="Pesole G."/>
            <person name="Phillippy A.M."/>
            <person name="Ponting C.P."/>
            <person name="Pop M."/>
            <person name="Porcelli D."/>
            <person name="Powell J.R."/>
            <person name="Prohaska S."/>
            <person name="Pruitt K."/>
            <person name="Puig M."/>
            <person name="Quesneville H."/>
            <person name="Ram K.R."/>
            <person name="Rand D."/>
            <person name="Rasmussen M.D."/>
            <person name="Reed L.K."/>
            <person name="Reenan R."/>
            <person name="Reily A."/>
            <person name="Remington K.A."/>
            <person name="Rieger T.T."/>
            <person name="Ritchie M.G."/>
            <person name="Robin C."/>
            <person name="Rogers Y.H."/>
            <person name="Rohde C."/>
            <person name="Rozas J."/>
            <person name="Rubenfield M.J."/>
            <person name="Ruiz A."/>
            <person name="Russo S."/>
            <person name="Salzberg S.L."/>
            <person name="Sanchez-Gracia A."/>
            <person name="Saranga D.J."/>
            <person name="Sato H."/>
            <person name="Schaeffer S.W."/>
            <person name="Schatz M.C."/>
            <person name="Schlenke T."/>
            <person name="Schwartz R."/>
            <person name="Segarra C."/>
            <person name="Singh R.S."/>
            <person name="Sirot L."/>
            <person name="Sirota M."/>
            <person name="Sisneros N.B."/>
            <person name="Smith C.D."/>
            <person name="Smith T.F."/>
            <person name="Spieth J."/>
            <person name="Stage D.E."/>
            <person name="Stark A."/>
            <person name="Stephan W."/>
            <person name="Strausberg R.L."/>
            <person name="Strempel S."/>
            <person name="Sturgill D."/>
            <person name="Sutton G."/>
            <person name="Sutton G.G."/>
            <person name="Tao W."/>
            <person name="Teichmann S."/>
            <person name="Tobari Y.N."/>
            <person name="Tomimura Y."/>
            <person name="Tsolas J.M."/>
            <person name="Valente V.L."/>
            <person name="Venter E."/>
            <person name="Venter J.C."/>
            <person name="Vicario S."/>
            <person name="Vieira F.G."/>
            <person name="Vilella A.J."/>
            <person name="Villasante A."/>
            <person name="Walenz B."/>
            <person name="Wang J."/>
            <person name="Wasserman M."/>
            <person name="Watts T."/>
            <person name="Wilson D."/>
            <person name="Wilson R.K."/>
            <person name="Wing R.A."/>
            <person name="Wolfner M.F."/>
            <person name="Wong A."/>
            <person name="Wong G.K."/>
            <person name="Wu C.I."/>
            <person name="Wu G."/>
            <person name="Yamamoto D."/>
            <person name="Yang H.P."/>
            <person name="Yang S.P."/>
            <person name="Yorke J.A."/>
            <person name="Yoshida K."/>
            <person name="Zdobnov E."/>
            <person name="Zhang P."/>
            <person name="Zhang Y."/>
            <person name="Zimin A.V."/>
            <person name="Baldwin J."/>
            <person name="Abdouelleil A."/>
            <person name="Abdulkadir J."/>
            <person name="Abebe A."/>
            <person name="Abera B."/>
            <person name="Abreu J."/>
            <person name="Acer S.C."/>
            <person name="Aftuck L."/>
            <person name="Alexander A."/>
            <person name="An P."/>
            <person name="Anderson E."/>
            <person name="Anderson S."/>
            <person name="Arachi H."/>
            <person name="Azer M."/>
            <person name="Bachantsang P."/>
            <person name="Barry A."/>
            <person name="Bayul T."/>
            <person name="Berlin A."/>
            <person name="Bessette D."/>
            <person name="Bloom T."/>
            <person name="Blye J."/>
            <person name="Boguslavskiy L."/>
            <person name="Bonnet C."/>
            <person name="Boukhgalter B."/>
            <person name="Bourzgui I."/>
            <person name="Brown A."/>
            <person name="Cahill P."/>
            <person name="Channer S."/>
            <person name="Cheshatsang Y."/>
            <person name="Chuda L."/>
            <person name="Citroen M."/>
            <person name="Collymore A."/>
            <person name="Cooke P."/>
            <person name="Costello M."/>
            <person name="D'Aco K."/>
            <person name="Daza R."/>
            <person name="De Haan G."/>
            <person name="DeGray S."/>
            <person name="DeMaso C."/>
            <person name="Dhargay N."/>
            <person name="Dooley K."/>
            <person name="Dooley E."/>
            <person name="Doricent M."/>
            <person name="Dorje P."/>
            <person name="Dorjee K."/>
            <person name="Dupes A."/>
            <person name="Elong R."/>
            <person name="Falk J."/>
            <person name="Farina A."/>
            <person name="Faro S."/>
            <person name="Ferguson D."/>
            <person name="Fisher S."/>
            <person name="Foley C.D."/>
            <person name="Franke A."/>
            <person name="Friedrich D."/>
            <person name="Gadbois L."/>
            <person name="Gearin G."/>
            <person name="Gearin C.R."/>
            <person name="Giannoukos G."/>
            <person name="Goode T."/>
            <person name="Graham J."/>
            <person name="Grandbois E."/>
            <person name="Grewal S."/>
            <person name="Gyaltsen K."/>
            <person name="Hafez N."/>
            <person name="Hagos B."/>
            <person name="Hall J."/>
            <person name="Henson C."/>
            <person name="Hollinger A."/>
            <person name="Honan T."/>
            <person name="Huard M.D."/>
            <person name="Hughes L."/>
            <person name="Hurhula B."/>
            <person name="Husby M.E."/>
            <person name="Kamat A."/>
            <person name="Kanga B."/>
            <person name="Kashin S."/>
            <person name="Khazanovich D."/>
            <person name="Kisner P."/>
            <person name="Lance K."/>
            <person name="Lara M."/>
            <person name="Lee W."/>
            <person name="Lennon N."/>
            <person name="Letendre F."/>
            <person name="LeVine R."/>
            <person name="Lipovsky A."/>
            <person name="Liu X."/>
            <person name="Liu J."/>
            <person name="Liu S."/>
            <person name="Lokyitsang T."/>
            <person name="Lokyitsang Y."/>
            <person name="Lubonja R."/>
            <person name="Lui A."/>
            <person name="MacDonald P."/>
            <person name="Magnisalis V."/>
            <person name="Maru K."/>
            <person name="Matthews C."/>
            <person name="McCusker W."/>
            <person name="McDonough S."/>
            <person name="Mehta T."/>
            <person name="Meldrim J."/>
            <person name="Meneus L."/>
            <person name="Mihai O."/>
            <person name="Mihalev A."/>
            <person name="Mihova T."/>
            <person name="Mittelman R."/>
            <person name="Mlenga V."/>
            <person name="Montmayeur A."/>
            <person name="Mulrain L."/>
            <person name="Navidi A."/>
            <person name="Naylor J."/>
            <person name="Negash T."/>
            <person name="Nguyen T."/>
            <person name="Nguyen N."/>
            <person name="Nicol R."/>
            <person name="Norbu C."/>
            <person name="Norbu N."/>
            <person name="Novod N."/>
            <person name="O'Neill B."/>
            <person name="Osman S."/>
            <person name="Markiewicz E."/>
            <person name="Oyono O.L."/>
            <person name="Patti C."/>
            <person name="Phunkhang P."/>
            <person name="Pierre F."/>
            <person name="Priest M."/>
            <person name="Raghuraman S."/>
            <person name="Rege F."/>
            <person name="Reyes R."/>
            <person name="Rise C."/>
            <person name="Rogov P."/>
            <person name="Ross K."/>
            <person name="Ryan E."/>
            <person name="Settipalli S."/>
            <person name="Shea T."/>
            <person name="Sherpa N."/>
            <person name="Shi L."/>
            <person name="Shih D."/>
            <person name="Sparrow T."/>
            <person name="Spaulding J."/>
            <person name="Stalker J."/>
            <person name="Stange-Thomann N."/>
            <person name="Stavropoulos S."/>
            <person name="Stone C."/>
            <person name="Strader C."/>
            <person name="Tesfaye S."/>
            <person name="Thomson T."/>
            <person name="Thoulutsang Y."/>
            <person name="Thoulutsang D."/>
            <person name="Topham K."/>
            <person name="Topping I."/>
            <person name="Tsamla T."/>
            <person name="Vassiliev H."/>
            <person name="Vo A."/>
            <person name="Wangchuk T."/>
            <person name="Wangdi T."/>
            <person name="Weiand M."/>
            <person name="Wilkinson J."/>
            <person name="Wilson A."/>
            <person name="Yadav S."/>
            <person name="Young G."/>
            <person name="Yu Q."/>
            <person name="Zembek L."/>
            <person name="Zhong D."/>
            <person name="Zimmer A."/>
            <person name="Zwirko Z."/>
            <person name="Jaffe D.B."/>
            <person name="Alvarez P."/>
            <person name="Brockman W."/>
            <person name="Butler J."/>
            <person name="Chin C."/>
            <person name="Gnerre S."/>
            <person name="Grabherr M."/>
            <person name="Kleber M."/>
            <person name="Mauceli E."/>
            <person name="MacCallum I."/>
        </authorList>
    </citation>
    <scope>NUCLEOTIDE SEQUENCE [LARGE SCALE GENOMIC DNA]</scope>
    <source>
        <strain evidence="2">MSH-3 / Tucson 14011-0111.49</strain>
    </source>
</reference>
<dbReference type="AlphaFoldDB" id="B4GQX8"/>
<dbReference type="EMBL" id="CH479188">
    <property type="protein sequence ID" value="EDW40163.1"/>
    <property type="molecule type" value="Genomic_DNA"/>
</dbReference>
<dbReference type="STRING" id="7234.B4GQX8"/>
<dbReference type="Proteomes" id="UP000008744">
    <property type="component" value="Unassembled WGS sequence"/>
</dbReference>
<organism evidence="2">
    <name type="scientific">Drosophila persimilis</name>
    <name type="common">Fruit fly</name>
    <dbReference type="NCBI Taxonomy" id="7234"/>
    <lineage>
        <taxon>Eukaryota</taxon>
        <taxon>Metazoa</taxon>
        <taxon>Ecdysozoa</taxon>
        <taxon>Arthropoda</taxon>
        <taxon>Hexapoda</taxon>
        <taxon>Insecta</taxon>
        <taxon>Pterygota</taxon>
        <taxon>Neoptera</taxon>
        <taxon>Endopterygota</taxon>
        <taxon>Diptera</taxon>
        <taxon>Brachycera</taxon>
        <taxon>Muscomorpha</taxon>
        <taxon>Ephydroidea</taxon>
        <taxon>Drosophilidae</taxon>
        <taxon>Drosophila</taxon>
        <taxon>Sophophora</taxon>
    </lineage>
</organism>
<evidence type="ECO:0000313" key="1">
    <source>
        <dbReference type="EMBL" id="EDW40163.1"/>
    </source>
</evidence>
<accession>B4GQX8</accession>
<sequence length="194" mass="21333">MRQTRGSSRNFRPETRPSGYCSCEDVGAHHLPTAARTESSLTRTWAACTIEACDSRQCRGRAQFEPFEARNTSAGFCSCDGVATYHHCDEGHVFDVSQGLCTLKGVIGNIACNLLECQKRARYEPFAAQNTKSGFCSCDGSDGVSVTFHACSIGQIFAPELGMCADHVIQKRSLEAQEKVRSLSFLKRFFQKLA</sequence>
<protein>
    <submittedName>
        <fullName evidence="1">GL20456</fullName>
    </submittedName>
</protein>
<keyword evidence="2" id="KW-1185">Reference proteome</keyword>
<name>B4GQX8_DROPE</name>
<dbReference type="OrthoDB" id="6020543at2759"/>
<dbReference type="HOGENOM" id="CLU_1403824_0_0_1"/>
<gene>
    <name evidence="1" type="primary">Dper\GL20456</name>
    <name evidence="1" type="ORF">Dper_GL20456</name>
</gene>
<evidence type="ECO:0000313" key="2">
    <source>
        <dbReference type="Proteomes" id="UP000008744"/>
    </source>
</evidence>
<proteinExistence type="predicted"/>